<keyword evidence="2" id="KW-0732">Signal</keyword>
<proteinExistence type="predicted"/>
<evidence type="ECO:0000313" key="3">
    <source>
        <dbReference type="EMBL" id="EFC38567.1"/>
    </source>
</evidence>
<evidence type="ECO:0000256" key="1">
    <source>
        <dbReference type="SAM" id="MobiDB-lite"/>
    </source>
</evidence>
<dbReference type="OrthoDB" id="10257571at2759"/>
<feature type="compositionally biased region" description="Basic and acidic residues" evidence="1">
    <location>
        <begin position="4087"/>
        <end position="4103"/>
    </location>
</feature>
<evidence type="ECO:0000256" key="2">
    <source>
        <dbReference type="SAM" id="SignalP"/>
    </source>
</evidence>
<reference evidence="3 4" key="1">
    <citation type="journal article" date="2010" name="Cell">
        <title>The genome of Naegleria gruberi illuminates early eukaryotic versatility.</title>
        <authorList>
            <person name="Fritz-Laylin L.K."/>
            <person name="Prochnik S.E."/>
            <person name="Ginger M.L."/>
            <person name="Dacks J.B."/>
            <person name="Carpenter M.L."/>
            <person name="Field M.C."/>
            <person name="Kuo A."/>
            <person name="Paredez A."/>
            <person name="Chapman J."/>
            <person name="Pham J."/>
            <person name="Shu S."/>
            <person name="Neupane R."/>
            <person name="Cipriano M."/>
            <person name="Mancuso J."/>
            <person name="Tu H."/>
            <person name="Salamov A."/>
            <person name="Lindquist E."/>
            <person name="Shapiro H."/>
            <person name="Lucas S."/>
            <person name="Grigoriev I.V."/>
            <person name="Cande W.Z."/>
            <person name="Fulton C."/>
            <person name="Rokhsar D.S."/>
            <person name="Dawson S.C."/>
        </authorList>
    </citation>
    <scope>NUCLEOTIDE SEQUENCE [LARGE SCALE GENOMIC DNA]</scope>
    <source>
        <strain evidence="3 4">NEG-M</strain>
    </source>
</reference>
<sequence length="4231" mass="471519">MKQYLLNVALLLLIFCVCVSSSVATRSSTEICGLLRSFSSFKPNADPDYLVGLDDLSWVSTACQSLNTNDTEWTFSTGWLESKTIKPTFLPSQLSTINTNILRNTTFSYNMENDTIYLEVTFSINSIVKGKVDVINVDAEELIYTFKKSTRDYIDFSSLSFSPISWEGSLTSNSCNASNINSFTRTICFFDSNLFDGSKPVILAIGNSTNDVENGLSQEITSSFMYLATQFGVNTHFTQISPYSFSSPSVRGVFLDSSMMLRHFTNATYIPKSKLFDYEKNVFFSNQGELYQLSVECIAENCLGSTIEALKELLEESTRATNCSISFERAKSSLTAAIFITDTSIHPLAYSGYSEGFAFCRNINDSAVSVRIAVRATPVNEIWPVKLYTQNAKSASTLLRSIPLSLNGYISGKIHYNGDLYYSYPSNIYSSLPNSGVFIRDLSINTKLIHNVMGKVRNSLFTNVSVLDQYVLGLMSETNVDSIIADYSSGTMFPTFIGFFKHFSEKYYDSIRFLIKNDTESTVEVSIICSNKESINITDYGISSINSQLEIFRTKVLEKYPELSNLKTNTISEVTLLSKQLFTGAVTSMIHITGFSTEDVSVFVGSQLDYSASLYLKANFEQSLFSEIYASHDYKTNSSAIKGKITRNGEAFFVGLSEGNVIVGSSPAGVSFMKYSDAISILSSRVDSIPNINRTIPLISNVLTLVTDKFSIENMLIVLAAKLRSTQQANTIEVSAVIEEFLYSFCFDYGCSGSITANVSPKDGSNLGMSLSIVKMQHLHIVENNLEMLPITPTVGVSSLIRMDTFIHLSLINPSFESFTIKGKGELDNWAVPFRYNMQSGRVLQSFISFDINMPSYVNFEIIMGIEIEHNNESIFFNFKSGNLLLSNNIPSIQFSGDGQDSFVPPQNVMYTLKDVFKVLTPIKNGPLNFKVPFLTDDFNQFVEWDGYVDTLTDMLLYPKMLRGSDPLVSFTLAEEQTLLDDLNITINGIIYHCAGFSIDNNSTNTTINSFNRGLEKCNLGSILCAKEFKNEVSDFLIGIFPFNHYGIYQMELKFSSNIRAPQFFEYQVPFYPIFSSWSELSWLLHITTNEVLKKPVVSTVDRKFLPIPEEMQNVYPAQFKTISVDFTLKNNVMKPSTFVKFLEDSGSKISLETTGTANVHNNIQFNGKYGYVFSIPGLYNITLLTNADSNFTIYKNITELGSSFSMSIKAQLRTATETKTVTSNLHISLPIGRNFSDIMMNWLPEQVDYDIRPMFFVDVNTGSEILGTQDQIQITLRRVMLETDKFLVPLSLFIYDSNVPIISMTSQIPPTSLPISSEISITSLLNLTSNDDLSLKSGSLGLFGVKPTSEMDGSGIITLALNLPDEHVPLYKLMRATTDISLLFDLFDITIATDNSLSVQNPTMNINSSIPRLNTMSVVSKKSWKINSQSILDNIASVIHNLEAKFDSVEDTVKETYYGLSQTNASSLCSFLDEIMKSTNDLGRKSVLQTPLPFVKKTFKHLLERAIVDKFQSAKQSVCNGIVEFSLEKFCDLLEHRWGQKVCYDSLIADKSFIVTLKLMNYELVSNEELFVEPNIFGTTKIPAIMGMEDSVSLNSNANFEIRIKCSWKDGFVFDILDGTTFYISSDFAVNGNMKASLGPINLMLGSANVFVGKPAVLSATLVNGLIDLSLTGNAGFNSLISFFDLSSCQLSIDIPDIAKFLGGSSNSLVIDQHTCKGGSFVNSVTQILKDHTLLDFFKDPSTFLNQFQNHFSDLLKKIFDGPNGLLNNVVVPVVDKEIQKILQKELGSIIGPEMTNDLTNSITVMVNSVISGKSVTGDELTRVILTEFTQIMCQKFKPVECPKVPDIHSAEYVWGFELKRVLKHGVANLGFDMGSSAKGTHLTSEVELDFEMDYKLRFNLVFSKSNGASITFNEGYVLEGITDLKLDGTQKVEGEIGFLGAEIILDPTSSFHAEFGVDNQWKAFMKANSILTGKAEMGFAGIITKLLKNVEDPLDALPHFESIIEFKWNWEMGTSSSTTPEFSLSEPSLCIGTLLSRMAEGVRKQAEKVIGNLDKIVGPASFLTKDVGVLSRIFGREMSIAELGIFLARHYCSGECDAVNVEELISAYKKLHILMNKLQVVRNFLSTMNGCGIRRKFSKFVVDLQKSDDPIIHDVPDQALIFEQDIPPSMKPEIEQTFSMIQSRTYNLHIPLFEEPKKIPSALIGLMLGKDFNLVEIEMPKMVLSFSAHFGFPIWAFPYVELYIQASAGLVVDLPTIAYTTKGIRDAVQTKKITNLFKGVGMITRKPDGSPIWIVSGYVRLTGGVSFIFSGNAYAFLEAEARVTVLDINGNQVVTFDELFYLIQKNGIQNTVTFEMQLSAGFGFNIKACIKVWFAKKCWTIVSQEIKVPIFPKLTFGGKRIAPVADRNSNLNLDYVNEFGSSNSDKPVFIVYPSTSNADRHTIGFSPSSSMTTNLPPLSFPNQGTNSVAFYGNAGGKPFEIKSLGYQGLVTVPPLNTVTSRIPCDSYRNTDSFTISPTFITPNNYLGLQYTPGMCSQAILENVKYGTKFNLQGTPCHVVLNAAYKSQIEIGTDSQNYKGPVTINGPGELTFSVPSPKYHVTSSSISIDGSSNLLRLENDMPSITVVGDNQPTSFSFSNIVKTSAITALGSESDDEFLVSDVTSVYGGLMLNGGSGINRGTFIIPASSDNMNIMITSSSLSIDNTNTIRWANLDHRSYRVLNRNNHTNIKVSYFSPDDFNSFHVETENNPTGVIYHNISSCSTRNEIRLDLKGGGEQVVLLSQNGEFSPLQCSMYIQGVDGQNSGYTILIDATNEKRNLRYSIENGRVTVDDPDNTDFMTNLYIRQISRVKLIVSEKQYSDIKLVQGAPNTEYHFQFAENTTDYGVKKPTLTLCNLPSKSTTLVTGSADINLGPKTGICSNKFINPLENLRSLIVVAGQNSKVTMNSGNDGSQHFNMTDRCLFATDDRGVSLVDVDTPTPWMQQLLLEYGFNRSDCHIAYYPQRTSFEITTGKGDDSFYGRYVTASSIDINLGEGRDTIFYGETATPANFKTERGASKFVQVSPTGPINLSMKSSTTERNIIDFFTGDLVSSMTGNTVIYPTGPNPYDYSTISCSSSDLITLHHSFPLNYDHSTKMSLFTTRAINQDIVYINVTEISTSRQVELRSDTKFIVSLLGWDSTIVFLGTNQQGEYAKNFVIELNLDISSPGRIFIDTISSTNGELVVNVPNYDAQSFPLRIASLGPVSYGFLSIGVLRVETLGMNHVTVNSPSTRVSAVIENTPSTMEVVLNLRPLSTVDLQGLGGLMIISNAAVTVSRNYFIKPSSVMVVGSSSVTVVLESDTSYLNDRCMNIQGILNTRVVASEWFAQIMQGFNIPSTAVSCPLYLFRIPSLDFTGPFFIVSNLDSSSNVRALSMKNGDLFLSDTIRDWTNTAVSGGVLGVDGRFEVHLTKSNLIVANRFSSPSSLTHSTSNPGTITSIRFNHNNFKDKPVYYWETDTYNTYLNPSPSNMNIPVIYVDSVPINKLNVDFSSLPFNNFNVNLEKNQFLTTDNNGIQKLKILWTNHPLDMDINLNGKQNSIVQLTEEISEERTYNIRSTKNSNTIITLKESSPYPTYSIFTNSERIQFGNSTITCTPDRIVLDLLSQVHIDVNEIPGSAESIFLTKTTSSMTIQKSSGNMIVSNYLIDVVDNYLINHQFLLFVTGDSVVTKLRTNQAITYDGGCLVRSSGLNALISTWFHDSLTKYYPSEINFLYPCSLFSFNTKRLDVLNSPYSYLKNLNLINNMELHVNTGIVKLLDNKVRWKSVSLLPSSLRVDSLFYLTIKDGLEVFVDTTYHNDSQILYRGNNVNESSVWHFGCPDNSTKPLLNITAHQESNIKFCLDYIQLSTPSLSLNTRRVVDVGILSTDQTLPTDNTTILLNSNNLTLSQANPLITRTITTRTSKRNTCFLPEIQCTNQFWEDVNVLGKDAFMTKPLREEFLVCFIWPKMIPPRKSSIINSLNSNTLGIRRSLGIDGNRNSLNASQEEYEESIKLIKSDRQNQGYENISNSLLKQPLVSHDDYEEYNDSGYTNFVEMENMKNENYAQQDYHHAPESDKQKYEERQEGTATGSVYYTNEEVNENNNQQTDYYEESYDNYENDQPNLTLNRQVNEPQSFPIIPPPPAYEEPTYYTNDEYRSTSPTSNNNNRSDYKYDEDEEETNEERKYYKEMLRKIIVESTDPSTSIEPGSFNQV</sequence>
<dbReference type="Proteomes" id="UP000006671">
    <property type="component" value="Unassembled WGS sequence"/>
</dbReference>
<feature type="region of interest" description="Disordered" evidence="1">
    <location>
        <begin position="4151"/>
        <end position="4202"/>
    </location>
</feature>
<keyword evidence="4" id="KW-1185">Reference proteome</keyword>
<dbReference type="InParanoid" id="D2VX55"/>
<feature type="chain" id="PRO_5003037998" evidence="2">
    <location>
        <begin position="25"/>
        <end position="4231"/>
    </location>
</feature>
<dbReference type="EMBL" id="GG738906">
    <property type="protein sequence ID" value="EFC38567.1"/>
    <property type="molecule type" value="Genomic_DNA"/>
</dbReference>
<organism evidence="4">
    <name type="scientific">Naegleria gruberi</name>
    <name type="common">Amoeba</name>
    <dbReference type="NCBI Taxonomy" id="5762"/>
    <lineage>
        <taxon>Eukaryota</taxon>
        <taxon>Discoba</taxon>
        <taxon>Heterolobosea</taxon>
        <taxon>Tetramitia</taxon>
        <taxon>Eutetramitia</taxon>
        <taxon>Vahlkampfiidae</taxon>
        <taxon>Naegleria</taxon>
    </lineage>
</organism>
<feature type="compositionally biased region" description="Low complexity" evidence="1">
    <location>
        <begin position="4110"/>
        <end position="4121"/>
    </location>
</feature>
<accession>D2VX55</accession>
<dbReference type="PROSITE" id="PS00018">
    <property type="entry name" value="EF_HAND_1"/>
    <property type="match status" value="1"/>
</dbReference>
<feature type="region of interest" description="Disordered" evidence="1">
    <location>
        <begin position="4087"/>
        <end position="4121"/>
    </location>
</feature>
<gene>
    <name evidence="3" type="ORF">NAEGRDRAFT_52947</name>
</gene>
<dbReference type="OMA" id="MYLATQF"/>
<evidence type="ECO:0000313" key="4">
    <source>
        <dbReference type="Proteomes" id="UP000006671"/>
    </source>
</evidence>
<dbReference type="GeneID" id="8858065"/>
<dbReference type="VEuPathDB" id="AmoebaDB:NAEGRDRAFT_52947"/>
<dbReference type="InterPro" id="IPR018247">
    <property type="entry name" value="EF_Hand_1_Ca_BS"/>
</dbReference>
<dbReference type="KEGG" id="ngr:NAEGRDRAFT_52947"/>
<dbReference type="eggNOG" id="ENOG502QTH3">
    <property type="taxonomic scope" value="Eukaryota"/>
</dbReference>
<name>D2VX55_NAEGR</name>
<dbReference type="RefSeq" id="XP_002671311.1">
    <property type="nucleotide sequence ID" value="XM_002671265.1"/>
</dbReference>
<protein>
    <submittedName>
        <fullName evidence="3">Predicted protein</fullName>
    </submittedName>
</protein>
<feature type="signal peptide" evidence="2">
    <location>
        <begin position="1"/>
        <end position="24"/>
    </location>
</feature>
<feature type="compositionally biased region" description="Low complexity" evidence="1">
    <location>
        <begin position="4164"/>
        <end position="4186"/>
    </location>
</feature>